<dbReference type="Proteomes" id="UP001243713">
    <property type="component" value="Chromosome"/>
</dbReference>
<proteinExistence type="predicted"/>
<dbReference type="RefSeq" id="WP_280161505.1">
    <property type="nucleotide sequence ID" value="NZ_CP093428.1"/>
</dbReference>
<dbReference type="EMBL" id="CP093428">
    <property type="protein sequence ID" value="WGK88334.1"/>
    <property type="molecule type" value="Genomic_DNA"/>
</dbReference>
<evidence type="ECO:0000313" key="2">
    <source>
        <dbReference type="Proteomes" id="UP001243713"/>
    </source>
</evidence>
<sequence length="96" mass="10741">MTSVPLEVSVAEFVKGIDDIFERQLKLLDELRESFRLIAIAMQQSSHEEELPPLEELGVNHSYFKSEVSKSDACAKKPAESSRSTLTLTLSNSNRS</sequence>
<protein>
    <submittedName>
        <fullName evidence="1">Uncharacterized protein</fullName>
    </submittedName>
</protein>
<evidence type="ECO:0000313" key="1">
    <source>
        <dbReference type="EMBL" id="WGK88334.1"/>
    </source>
</evidence>
<name>A0ABY8MMG8_9PSED</name>
<keyword evidence="2" id="KW-1185">Reference proteome</keyword>
<organism evidence="1 2">
    <name type="scientific">Pseudomonas migulae</name>
    <dbReference type="NCBI Taxonomy" id="78543"/>
    <lineage>
        <taxon>Bacteria</taxon>
        <taxon>Pseudomonadati</taxon>
        <taxon>Pseudomonadota</taxon>
        <taxon>Gammaproteobacteria</taxon>
        <taxon>Pseudomonadales</taxon>
        <taxon>Pseudomonadaceae</taxon>
        <taxon>Pseudomonas</taxon>
    </lineage>
</organism>
<accession>A0ABY8MMG8</accession>
<reference evidence="1 2" key="1">
    <citation type="submission" date="2022-03" db="EMBL/GenBank/DDBJ databases">
        <title>Plant growth promoting endophytes with ACC deaminase activity.</title>
        <authorList>
            <person name="Charles T."/>
            <person name="Van Dyk A."/>
            <person name="Cheng J."/>
            <person name="Heil J."/>
        </authorList>
    </citation>
    <scope>NUCLEOTIDE SEQUENCE [LARGE SCALE GENOMIC DNA]</scope>
    <source>
        <strain evidence="1 2">8R6</strain>
    </source>
</reference>
<gene>
    <name evidence="1" type="ORF">MOQ58_17530</name>
</gene>